<dbReference type="AlphaFoldDB" id="A0A1N7QEI6"/>
<evidence type="ECO:0000313" key="1">
    <source>
        <dbReference type="EMBL" id="SIT21179.1"/>
    </source>
</evidence>
<proteinExistence type="predicted"/>
<protein>
    <submittedName>
        <fullName evidence="1">GLPGLI family protein</fullName>
    </submittedName>
</protein>
<dbReference type="STRING" id="373672.SAMN05421785_1116"/>
<dbReference type="InterPro" id="IPR005901">
    <property type="entry name" value="GLPGLI"/>
</dbReference>
<dbReference type="NCBIfam" id="TIGR01200">
    <property type="entry name" value="GLPGLI"/>
    <property type="match status" value="1"/>
</dbReference>
<dbReference type="EMBL" id="FTOV01000011">
    <property type="protein sequence ID" value="SIT21179.1"/>
    <property type="molecule type" value="Genomic_DNA"/>
</dbReference>
<name>A0A1N7QEI6_9FLAO</name>
<reference evidence="1 2" key="1">
    <citation type="submission" date="2017-01" db="EMBL/GenBank/DDBJ databases">
        <authorList>
            <person name="Mah S.A."/>
            <person name="Swanson W.J."/>
            <person name="Moy G.W."/>
            <person name="Vacquier V.D."/>
        </authorList>
    </citation>
    <scope>NUCLEOTIDE SEQUENCE [LARGE SCALE GENOMIC DNA]</scope>
    <source>
        <strain evidence="1 2">DSM 18014</strain>
    </source>
</reference>
<dbReference type="Proteomes" id="UP000185781">
    <property type="component" value="Unassembled WGS sequence"/>
</dbReference>
<dbReference type="OrthoDB" id="1440774at2"/>
<evidence type="ECO:0000313" key="2">
    <source>
        <dbReference type="Proteomes" id="UP000185781"/>
    </source>
</evidence>
<sequence length="265" mass="30463">MMSKKLYLFFILFCNNFLFSQKADSSYIECKYLVTFLIDTANIKTQKKEIASLLIGRKSSIFKSNQKAFADSLGIKMIEKSMNNPVDGQVVINASALPSAKFKPEVFYSDGKVTIYDNISRDGYRYDLNNKIEWKLESGSKIIQGYQCKKAVCKYRKKIMIAWYTDEIPIQEGPYSFKGLPGLILEIYDDKNYFNFSLVGLKNTKKPIGSLPNGIDTTYEKFYKKRKERMDDPLSSFFGTFGKLPPKGSEEAIIRNIRNINNFLD</sequence>
<accession>A0A1N7QEI6</accession>
<gene>
    <name evidence="1" type="ORF">SAMN05421785_1116</name>
</gene>
<organism evidence="1 2">
    <name type="scientific">Chryseobacterium gambrini</name>
    <dbReference type="NCBI Taxonomy" id="373672"/>
    <lineage>
        <taxon>Bacteria</taxon>
        <taxon>Pseudomonadati</taxon>
        <taxon>Bacteroidota</taxon>
        <taxon>Flavobacteriia</taxon>
        <taxon>Flavobacteriales</taxon>
        <taxon>Weeksellaceae</taxon>
        <taxon>Chryseobacterium group</taxon>
        <taxon>Chryseobacterium</taxon>
    </lineage>
</organism>
<dbReference type="Pfam" id="PF09697">
    <property type="entry name" value="Porph_ging"/>
    <property type="match status" value="1"/>
</dbReference>